<dbReference type="GeneID" id="27718856"/>
<keyword evidence="5" id="KW-1185">Reference proteome</keyword>
<dbReference type="InterPro" id="IPR045851">
    <property type="entry name" value="AMP-bd_C_sf"/>
</dbReference>
<dbReference type="PANTHER" id="PTHR43107:SF20">
    <property type="entry name" value="FATTY ACID TRANSPORTER_ACYL-COA SYNTHETASE (FAT1), PUTATIVE (AFU_ORTHOLOGUE AFUA_2G11360)-RELATED"/>
    <property type="match status" value="1"/>
</dbReference>
<dbReference type="GO" id="GO:0005324">
    <property type="term" value="F:long-chain fatty acid transmembrane transporter activity"/>
    <property type="evidence" value="ECO:0007669"/>
    <property type="project" value="TreeGrafter"/>
</dbReference>
<dbReference type="SUPFAM" id="SSF56801">
    <property type="entry name" value="Acetyl-CoA synthetase-like"/>
    <property type="match status" value="1"/>
</dbReference>
<dbReference type="Gene3D" id="3.40.50.12780">
    <property type="entry name" value="N-terminal domain of ligase-like"/>
    <property type="match status" value="1"/>
</dbReference>
<dbReference type="GO" id="GO:0005811">
    <property type="term" value="C:lipid droplet"/>
    <property type="evidence" value="ECO:0007669"/>
    <property type="project" value="TreeGrafter"/>
</dbReference>
<dbReference type="Proteomes" id="UP000028545">
    <property type="component" value="Unassembled WGS sequence"/>
</dbReference>
<dbReference type="OMA" id="DRSHISA"/>
<dbReference type="GO" id="GO:0044539">
    <property type="term" value="P:long-chain fatty acid import into cell"/>
    <property type="evidence" value="ECO:0007669"/>
    <property type="project" value="TreeGrafter"/>
</dbReference>
<dbReference type="PANTHER" id="PTHR43107">
    <property type="entry name" value="LONG-CHAIN FATTY ACID TRANSPORT PROTEIN"/>
    <property type="match status" value="1"/>
</dbReference>
<dbReference type="GO" id="GO:0004467">
    <property type="term" value="F:long-chain fatty acid-CoA ligase activity"/>
    <property type="evidence" value="ECO:0007669"/>
    <property type="project" value="TreeGrafter"/>
</dbReference>
<gene>
    <name evidence="4" type="ORF">SAPIO_CDS0704</name>
</gene>
<dbReference type="Gene3D" id="3.30.300.30">
    <property type="match status" value="1"/>
</dbReference>
<comment type="caution">
    <text evidence="4">The sequence shown here is derived from an EMBL/GenBank/DDBJ whole genome shotgun (WGS) entry which is preliminary data.</text>
</comment>
<name>A0A084GGC5_PSEDA</name>
<sequence>MPPRLPIQTPAKKAAIAVLATTATLLSALYANNRYGISYDINQLLNEKAFRKRLTERIQALGDDFSLYHMLQLADPQAEALWFEGRRWTYAEAILESSKLAAALQHRGVASGDVVAILATNSPEMVFAQAAVSKLGAVPALINTALQKETLQHCLDIANPKILVCTPDLAPVIAELSDVSQTPPTFSLSLSSYPPLRLSAEACAGSGISQLRYEDLADITADPVAPPTKRLLQDVGALIYTSGTSGKPKAVAVKNFLLVLVSTPSTIDVKHARTYLPLRTYSCLPLFHATGLFVGLYYSTGLSGTFCLARRFSASRFSTQLLESRATRMLYVGELCRYLIAAPPSPNDRAHKCIVALGNGLHRDVWLNFTARFGIPEIREVYRSTEGIAKFDNYSRSMEGVGMVGFAGPIKLYAEDDVFLVKFDPATESIYRDPRTGFCVPAKADEPGEAIGRVRSMEFYNEYHNDPSATKLKLISDVFEKGDLFQRTGDLLVRHSTGWVRFLDRFGDTFRWRGENVSASEVREHIGKLPNVKDCSVYAVKLSGYDGQAGAAAITLVDPSQESKFVEKLYDRLRSRGLTLYQMPKLIRFRPVIETTATFKQSNTVLKSLPWDPAAENQKDSIYWLNGDRFDRIDSAAWSRIESGKAKL</sequence>
<dbReference type="GO" id="GO:0009898">
    <property type="term" value="C:cytoplasmic side of plasma membrane"/>
    <property type="evidence" value="ECO:0007669"/>
    <property type="project" value="TreeGrafter"/>
</dbReference>
<accession>A0A084GGC5</accession>
<dbReference type="GO" id="GO:0005777">
    <property type="term" value="C:peroxisome"/>
    <property type="evidence" value="ECO:0007669"/>
    <property type="project" value="TreeGrafter"/>
</dbReference>
<dbReference type="OrthoDB" id="10253869at2759"/>
<evidence type="ECO:0000313" key="4">
    <source>
        <dbReference type="EMBL" id="KEZ46387.1"/>
    </source>
</evidence>
<evidence type="ECO:0000256" key="1">
    <source>
        <dbReference type="ARBA" id="ARBA00006432"/>
    </source>
</evidence>
<keyword evidence="2" id="KW-0436">Ligase</keyword>
<feature type="domain" description="AMP-dependent synthetase/ligase" evidence="3">
    <location>
        <begin position="75"/>
        <end position="391"/>
    </location>
</feature>
<dbReference type="VEuPathDB" id="FungiDB:SAPIO_CDS0704"/>
<dbReference type="HOGENOM" id="CLU_000022_46_3_1"/>
<dbReference type="KEGG" id="sapo:SAPIO_CDS0704"/>
<protein>
    <submittedName>
        <fullName evidence="4">Putative Bifunctional fatty acid transporter/acyl-CoA synthetase (FAT1)</fullName>
    </submittedName>
</protein>
<dbReference type="InterPro" id="IPR042099">
    <property type="entry name" value="ANL_N_sf"/>
</dbReference>
<dbReference type="InterPro" id="IPR000873">
    <property type="entry name" value="AMP-dep_synth/lig_dom"/>
</dbReference>
<evidence type="ECO:0000313" key="5">
    <source>
        <dbReference type="Proteomes" id="UP000028545"/>
    </source>
</evidence>
<evidence type="ECO:0000256" key="2">
    <source>
        <dbReference type="ARBA" id="ARBA00022598"/>
    </source>
</evidence>
<dbReference type="Pfam" id="PF00501">
    <property type="entry name" value="AMP-binding"/>
    <property type="match status" value="1"/>
</dbReference>
<dbReference type="AlphaFoldDB" id="A0A084GGC5"/>
<proteinExistence type="inferred from homology"/>
<dbReference type="PROSITE" id="PS00455">
    <property type="entry name" value="AMP_BINDING"/>
    <property type="match status" value="1"/>
</dbReference>
<dbReference type="RefSeq" id="XP_016646186.1">
    <property type="nucleotide sequence ID" value="XM_016783420.1"/>
</dbReference>
<dbReference type="InterPro" id="IPR020845">
    <property type="entry name" value="AMP-binding_CS"/>
</dbReference>
<reference evidence="4 5" key="1">
    <citation type="journal article" date="2014" name="Genome Announc.">
        <title>Draft genome sequence of the pathogenic fungus Scedosporium apiospermum.</title>
        <authorList>
            <person name="Vandeputte P."/>
            <person name="Ghamrawi S."/>
            <person name="Rechenmann M."/>
            <person name="Iltis A."/>
            <person name="Giraud S."/>
            <person name="Fleury M."/>
            <person name="Thornton C."/>
            <person name="Delhaes L."/>
            <person name="Meyer W."/>
            <person name="Papon N."/>
            <person name="Bouchara J.P."/>
        </authorList>
    </citation>
    <scope>NUCLEOTIDE SEQUENCE [LARGE SCALE GENOMIC DNA]</scope>
    <source>
        <strain evidence="4 5">IHEM 14462</strain>
    </source>
</reference>
<evidence type="ECO:0000259" key="3">
    <source>
        <dbReference type="Pfam" id="PF00501"/>
    </source>
</evidence>
<organism evidence="4 5">
    <name type="scientific">Pseudallescheria apiosperma</name>
    <name type="common">Scedosporium apiospermum</name>
    <dbReference type="NCBI Taxonomy" id="563466"/>
    <lineage>
        <taxon>Eukaryota</taxon>
        <taxon>Fungi</taxon>
        <taxon>Dikarya</taxon>
        <taxon>Ascomycota</taxon>
        <taxon>Pezizomycotina</taxon>
        <taxon>Sordariomycetes</taxon>
        <taxon>Hypocreomycetidae</taxon>
        <taxon>Microascales</taxon>
        <taxon>Microascaceae</taxon>
        <taxon>Scedosporium</taxon>
    </lineage>
</organism>
<dbReference type="EMBL" id="JOWA01000033">
    <property type="protein sequence ID" value="KEZ46387.1"/>
    <property type="molecule type" value="Genomic_DNA"/>
</dbReference>
<comment type="similarity">
    <text evidence="1">Belongs to the ATP-dependent AMP-binding enzyme family.</text>
</comment>